<gene>
    <name evidence="21" type="ORF">RS130_20815</name>
</gene>
<dbReference type="Pfam" id="PF13807">
    <property type="entry name" value="GNVR"/>
    <property type="match status" value="1"/>
</dbReference>
<comment type="catalytic activity">
    <reaction evidence="15">
        <text>L-tyrosyl-[protein] + ATP = O-phospho-L-tyrosyl-[protein] + ADP + H(+)</text>
        <dbReference type="Rhea" id="RHEA:10596"/>
        <dbReference type="Rhea" id="RHEA-COMP:10136"/>
        <dbReference type="Rhea" id="RHEA-COMP:20101"/>
        <dbReference type="ChEBI" id="CHEBI:15378"/>
        <dbReference type="ChEBI" id="CHEBI:30616"/>
        <dbReference type="ChEBI" id="CHEBI:46858"/>
        <dbReference type="ChEBI" id="CHEBI:61978"/>
        <dbReference type="ChEBI" id="CHEBI:456216"/>
        <dbReference type="EC" id="2.7.10.2"/>
    </reaction>
</comment>
<protein>
    <recommendedName>
        <fullName evidence="4">non-specific protein-tyrosine kinase</fullName>
        <ecNumber evidence="4">2.7.10.2</ecNumber>
    </recommendedName>
</protein>
<evidence type="ECO:0000256" key="16">
    <source>
        <dbReference type="SAM" id="Coils"/>
    </source>
</evidence>
<name>A0ABU3T185_9ALTE</name>
<keyword evidence="16" id="KW-0175">Coiled coil</keyword>
<comment type="subcellular location">
    <subcellularLocation>
        <location evidence="1">Cell inner membrane</location>
        <topology evidence="1">Multi-pass membrane protein</topology>
    </subcellularLocation>
</comment>
<keyword evidence="9" id="KW-0547">Nucleotide-binding</keyword>
<evidence type="ECO:0000256" key="17">
    <source>
        <dbReference type="SAM" id="Phobius"/>
    </source>
</evidence>
<feature type="domain" description="Polysaccharide chain length determinant N-terminal" evidence="18">
    <location>
        <begin position="18"/>
        <end position="110"/>
    </location>
</feature>
<evidence type="ECO:0000256" key="8">
    <source>
        <dbReference type="ARBA" id="ARBA00022692"/>
    </source>
</evidence>
<sequence length="748" mass="83761">MNAQTRDGQIEAKLFENDTIDLGQYWRIVMQFKWRIVSLSVLITILVALIVMTITPRYIATAKLLIESNEAKVLSIEEVYGLDASRKEYFQTQYEILRSRKVAENVVRKLNLSEQANYNFELRNVGTLEQWKGNLKEQLASILPFLPQKPPVVYTPERLQIIKQNYAVSQVMKSLKILPISNTQIVNISYEDEDPELAALIANTVGDVYIESYLQARFDMTEKATTWLNESLEGLRTKLTASEKLLSDFYESEQLVNIDGVVGLASEELQKLSQQLLDAQTSLKQNEVIYNQVEQSGANIAELSTLTEVINHPSVVSVKRSEVTAQSRVSELSKVYGPKHPQMIAANAELESIQASLAAQIKELVSGITVDYRNASQKVVELKAEVERAKQRFRQLSNLDNRSKTLQREVDVNQQLYSSFFTRLKETNELGGFESANARLLDVAQKPSAPAKPKKGLIIAAAFIVSLGFGIFLAIVLDALNSGIRSLDDVERKLSQRMLGLIPWEPHKRKENIPLRHFFDSKHHTFSESVRTLRTSLQLLNIDKPSKTILVASSVPKEGKSTVAINLGFALGQLHKVLIVDTDLRRPTLAKQFDLPGFQPGIANLIAGTHKLDECIVHDEYSGVDLICAGTIPNNPQELLASEQFKKIMKGFAAMYEYIVVDSAPIQAVSDAVVVSNVCDSIIYVVKSDSTSHKMINSGLSRFISLGHRVDGIVLNQVDLKKAKKQGEYSGFYDQYGYNNYQSETKKA</sequence>
<organism evidence="21 22">
    <name type="scientific">Paraglaciecola aquimarina</name>
    <dbReference type="NCBI Taxonomy" id="1235557"/>
    <lineage>
        <taxon>Bacteria</taxon>
        <taxon>Pseudomonadati</taxon>
        <taxon>Pseudomonadota</taxon>
        <taxon>Gammaproteobacteria</taxon>
        <taxon>Alteromonadales</taxon>
        <taxon>Alteromonadaceae</taxon>
        <taxon>Paraglaciecola</taxon>
    </lineage>
</organism>
<dbReference type="Pfam" id="PF13614">
    <property type="entry name" value="AAA_31"/>
    <property type="match status" value="1"/>
</dbReference>
<dbReference type="InterPro" id="IPR005702">
    <property type="entry name" value="Wzc-like_C"/>
</dbReference>
<keyword evidence="12 17" id="KW-1133">Transmembrane helix</keyword>
<comment type="similarity">
    <text evidence="3">Belongs to the etk/wzc family.</text>
</comment>
<evidence type="ECO:0000313" key="22">
    <source>
        <dbReference type="Proteomes" id="UP001247805"/>
    </source>
</evidence>
<evidence type="ECO:0000259" key="19">
    <source>
        <dbReference type="Pfam" id="PF13614"/>
    </source>
</evidence>
<evidence type="ECO:0000256" key="2">
    <source>
        <dbReference type="ARBA" id="ARBA00007316"/>
    </source>
</evidence>
<proteinExistence type="inferred from homology"/>
<dbReference type="Pfam" id="PF02706">
    <property type="entry name" value="Wzz"/>
    <property type="match status" value="1"/>
</dbReference>
<keyword evidence="7 21" id="KW-0808">Transferase</keyword>
<feature type="domain" description="Tyrosine-protein kinase G-rich" evidence="20">
    <location>
        <begin position="406"/>
        <end position="476"/>
    </location>
</feature>
<dbReference type="PANTHER" id="PTHR32309:SF13">
    <property type="entry name" value="FERRIC ENTEROBACTIN TRANSPORT PROTEIN FEPE"/>
    <property type="match status" value="1"/>
</dbReference>
<feature type="transmembrane region" description="Helical" evidence="17">
    <location>
        <begin position="34"/>
        <end position="54"/>
    </location>
</feature>
<dbReference type="EC" id="2.7.10.2" evidence="4"/>
<keyword evidence="8 17" id="KW-0812">Transmembrane</keyword>
<dbReference type="SUPFAM" id="SSF52540">
    <property type="entry name" value="P-loop containing nucleoside triphosphate hydrolases"/>
    <property type="match status" value="1"/>
</dbReference>
<evidence type="ECO:0000256" key="12">
    <source>
        <dbReference type="ARBA" id="ARBA00022989"/>
    </source>
</evidence>
<keyword evidence="13 17" id="KW-0472">Membrane</keyword>
<keyword evidence="11" id="KW-0067">ATP-binding</keyword>
<feature type="coiled-coil region" evidence="16">
    <location>
        <begin position="372"/>
        <end position="399"/>
    </location>
</feature>
<evidence type="ECO:0000256" key="9">
    <source>
        <dbReference type="ARBA" id="ARBA00022741"/>
    </source>
</evidence>
<feature type="domain" description="AAA" evidence="19">
    <location>
        <begin position="558"/>
        <end position="693"/>
    </location>
</feature>
<evidence type="ECO:0000259" key="20">
    <source>
        <dbReference type="Pfam" id="PF13807"/>
    </source>
</evidence>
<dbReference type="NCBIfam" id="TIGR01007">
    <property type="entry name" value="eps_fam"/>
    <property type="match status" value="1"/>
</dbReference>
<evidence type="ECO:0000256" key="1">
    <source>
        <dbReference type="ARBA" id="ARBA00004429"/>
    </source>
</evidence>
<reference evidence="21 22" key="1">
    <citation type="submission" date="2023-10" db="EMBL/GenBank/DDBJ databases">
        <title>Glaciecola aquimarina strain GGW-M5 nov., isolated from a coastal seawater.</title>
        <authorList>
            <person name="Bayburt H."/>
            <person name="Kim J.M."/>
            <person name="Choi B.J."/>
            <person name="Jeon C.O."/>
        </authorList>
    </citation>
    <scope>NUCLEOTIDE SEQUENCE [LARGE SCALE GENOMIC DNA]</scope>
    <source>
        <strain evidence="21 22">KCTC 32108</strain>
    </source>
</reference>
<dbReference type="InterPro" id="IPR050445">
    <property type="entry name" value="Bact_polysacc_biosynth/exp"/>
</dbReference>
<keyword evidence="5" id="KW-1003">Cell membrane</keyword>
<accession>A0ABU3T185</accession>
<evidence type="ECO:0000256" key="6">
    <source>
        <dbReference type="ARBA" id="ARBA00022519"/>
    </source>
</evidence>
<evidence type="ECO:0000256" key="5">
    <source>
        <dbReference type="ARBA" id="ARBA00022475"/>
    </source>
</evidence>
<keyword evidence="14" id="KW-0829">Tyrosine-protein kinase</keyword>
<dbReference type="GO" id="GO:0004715">
    <property type="term" value="F:non-membrane spanning protein tyrosine kinase activity"/>
    <property type="evidence" value="ECO:0007669"/>
    <property type="project" value="UniProtKB-EC"/>
</dbReference>
<evidence type="ECO:0000256" key="13">
    <source>
        <dbReference type="ARBA" id="ARBA00023136"/>
    </source>
</evidence>
<dbReference type="RefSeq" id="WP_316027520.1">
    <property type="nucleotide sequence ID" value="NZ_JAWDIO010000002.1"/>
</dbReference>
<evidence type="ECO:0000256" key="11">
    <source>
        <dbReference type="ARBA" id="ARBA00022840"/>
    </source>
</evidence>
<evidence type="ECO:0000256" key="4">
    <source>
        <dbReference type="ARBA" id="ARBA00011903"/>
    </source>
</evidence>
<evidence type="ECO:0000259" key="18">
    <source>
        <dbReference type="Pfam" id="PF02706"/>
    </source>
</evidence>
<dbReference type="EMBL" id="JAWDIO010000002">
    <property type="protein sequence ID" value="MDU0356010.1"/>
    <property type="molecule type" value="Genomic_DNA"/>
</dbReference>
<dbReference type="InterPro" id="IPR027417">
    <property type="entry name" value="P-loop_NTPase"/>
</dbReference>
<dbReference type="Proteomes" id="UP001247805">
    <property type="component" value="Unassembled WGS sequence"/>
</dbReference>
<feature type="transmembrane region" description="Helical" evidence="17">
    <location>
        <begin position="456"/>
        <end position="477"/>
    </location>
</feature>
<evidence type="ECO:0000256" key="15">
    <source>
        <dbReference type="ARBA" id="ARBA00051245"/>
    </source>
</evidence>
<evidence type="ECO:0000313" key="21">
    <source>
        <dbReference type="EMBL" id="MDU0356010.1"/>
    </source>
</evidence>
<comment type="similarity">
    <text evidence="2">Belongs to the CpsD/CapB family.</text>
</comment>
<keyword evidence="6" id="KW-0997">Cell inner membrane</keyword>
<dbReference type="InterPro" id="IPR025669">
    <property type="entry name" value="AAA_dom"/>
</dbReference>
<evidence type="ECO:0000256" key="3">
    <source>
        <dbReference type="ARBA" id="ARBA00008883"/>
    </source>
</evidence>
<dbReference type="InterPro" id="IPR003856">
    <property type="entry name" value="LPS_length_determ_N"/>
</dbReference>
<evidence type="ECO:0000256" key="14">
    <source>
        <dbReference type="ARBA" id="ARBA00023137"/>
    </source>
</evidence>
<keyword evidence="22" id="KW-1185">Reference proteome</keyword>
<dbReference type="Gene3D" id="3.40.50.300">
    <property type="entry name" value="P-loop containing nucleotide triphosphate hydrolases"/>
    <property type="match status" value="1"/>
</dbReference>
<keyword evidence="10" id="KW-0418">Kinase</keyword>
<evidence type="ECO:0000256" key="10">
    <source>
        <dbReference type="ARBA" id="ARBA00022777"/>
    </source>
</evidence>
<evidence type="ECO:0000256" key="7">
    <source>
        <dbReference type="ARBA" id="ARBA00022679"/>
    </source>
</evidence>
<dbReference type="PANTHER" id="PTHR32309">
    <property type="entry name" value="TYROSINE-PROTEIN KINASE"/>
    <property type="match status" value="1"/>
</dbReference>
<dbReference type="CDD" id="cd05387">
    <property type="entry name" value="BY-kinase"/>
    <property type="match status" value="1"/>
</dbReference>
<dbReference type="InterPro" id="IPR032807">
    <property type="entry name" value="GNVR"/>
</dbReference>
<comment type="caution">
    <text evidence="21">The sequence shown here is derived from an EMBL/GenBank/DDBJ whole genome shotgun (WGS) entry which is preliminary data.</text>
</comment>